<dbReference type="OrthoDB" id="2802798at2759"/>
<dbReference type="Proteomes" id="UP000076727">
    <property type="component" value="Unassembled WGS sequence"/>
</dbReference>
<dbReference type="AlphaFoldDB" id="A0A165PNH9"/>
<name>A0A165PNH9_9APHY</name>
<reference evidence="1 2" key="1">
    <citation type="journal article" date="2016" name="Mol. Biol. Evol.">
        <title>Comparative Genomics of Early-Diverging Mushroom-Forming Fungi Provides Insights into the Origins of Lignocellulose Decay Capabilities.</title>
        <authorList>
            <person name="Nagy L.G."/>
            <person name="Riley R."/>
            <person name="Tritt A."/>
            <person name="Adam C."/>
            <person name="Daum C."/>
            <person name="Floudas D."/>
            <person name="Sun H."/>
            <person name="Yadav J.S."/>
            <person name="Pangilinan J."/>
            <person name="Larsson K.H."/>
            <person name="Matsuura K."/>
            <person name="Barry K."/>
            <person name="Labutti K."/>
            <person name="Kuo R."/>
            <person name="Ohm R.A."/>
            <person name="Bhattacharya S.S."/>
            <person name="Shirouzu T."/>
            <person name="Yoshinaga Y."/>
            <person name="Martin F.M."/>
            <person name="Grigoriev I.V."/>
            <person name="Hibbett D.S."/>
        </authorList>
    </citation>
    <scope>NUCLEOTIDE SEQUENCE [LARGE SCALE GENOMIC DNA]</scope>
    <source>
        <strain evidence="1 2">L-15889</strain>
    </source>
</reference>
<keyword evidence="2" id="KW-1185">Reference proteome</keyword>
<proteinExistence type="predicted"/>
<gene>
    <name evidence="1" type="ORF">DAEQUDRAFT_728018</name>
</gene>
<organism evidence="1 2">
    <name type="scientific">Daedalea quercina L-15889</name>
    <dbReference type="NCBI Taxonomy" id="1314783"/>
    <lineage>
        <taxon>Eukaryota</taxon>
        <taxon>Fungi</taxon>
        <taxon>Dikarya</taxon>
        <taxon>Basidiomycota</taxon>
        <taxon>Agaricomycotina</taxon>
        <taxon>Agaricomycetes</taxon>
        <taxon>Polyporales</taxon>
        <taxon>Fomitopsis</taxon>
    </lineage>
</organism>
<evidence type="ECO:0000313" key="2">
    <source>
        <dbReference type="Proteomes" id="UP000076727"/>
    </source>
</evidence>
<evidence type="ECO:0000313" key="1">
    <source>
        <dbReference type="EMBL" id="KZT68431.1"/>
    </source>
</evidence>
<protein>
    <submittedName>
        <fullName evidence="1">Uncharacterized protein</fullName>
    </submittedName>
</protein>
<accession>A0A165PNH9</accession>
<sequence length="167" mass="18276">MSCVQSDGIAALNLARLLPGRETDDMLASAIYMCCQLDINTIVNGVLRADGMVEHLRPADIVLCIQARMNMLHENLVIATRVWQPATDPDCTTTATGECLKLLGAASLEYQSFKKSAGLPASLAEWYISIILTAGGCCKPCTAMLKDRALEERKVFWRRAREIMGLA</sequence>
<dbReference type="EMBL" id="KV429067">
    <property type="protein sequence ID" value="KZT68431.1"/>
    <property type="molecule type" value="Genomic_DNA"/>
</dbReference>